<reference evidence="3 4" key="1">
    <citation type="submission" date="2019-12" db="EMBL/GenBank/DDBJ databases">
        <title>Genomic-based taxomic classification of the family Erythrobacteraceae.</title>
        <authorList>
            <person name="Xu L."/>
        </authorList>
    </citation>
    <scope>NUCLEOTIDE SEQUENCE [LARGE SCALE GENOMIC DNA]</scope>
    <source>
        <strain evidence="3 4">KEMB 9005-328</strain>
    </source>
</reference>
<dbReference type="InterPro" id="IPR018476">
    <property type="entry name" value="GlyceroP-diester-Pdiesterase_M"/>
</dbReference>
<dbReference type="Proteomes" id="UP000439780">
    <property type="component" value="Unassembled WGS sequence"/>
</dbReference>
<keyword evidence="4" id="KW-1185">Reference proteome</keyword>
<dbReference type="EMBL" id="WTYA01000002">
    <property type="protein sequence ID" value="MXP27724.1"/>
    <property type="molecule type" value="Genomic_DNA"/>
</dbReference>
<keyword evidence="1" id="KW-0812">Transmembrane</keyword>
<dbReference type="Pfam" id="PF10110">
    <property type="entry name" value="GPDPase_memb"/>
    <property type="match status" value="1"/>
</dbReference>
<feature type="transmembrane region" description="Helical" evidence="1">
    <location>
        <begin position="72"/>
        <end position="93"/>
    </location>
</feature>
<dbReference type="AlphaFoldDB" id="A0A845ADG6"/>
<feature type="transmembrane region" description="Helical" evidence="1">
    <location>
        <begin position="198"/>
        <end position="217"/>
    </location>
</feature>
<evidence type="ECO:0000313" key="4">
    <source>
        <dbReference type="Proteomes" id="UP000439780"/>
    </source>
</evidence>
<evidence type="ECO:0000313" key="3">
    <source>
        <dbReference type="EMBL" id="MXP27724.1"/>
    </source>
</evidence>
<feature type="transmembrane region" description="Helical" evidence="1">
    <location>
        <begin position="113"/>
        <end position="137"/>
    </location>
</feature>
<keyword evidence="1" id="KW-1133">Transmembrane helix</keyword>
<evidence type="ECO:0000256" key="1">
    <source>
        <dbReference type="SAM" id="Phobius"/>
    </source>
</evidence>
<feature type="transmembrane region" description="Helical" evidence="1">
    <location>
        <begin position="149"/>
        <end position="174"/>
    </location>
</feature>
<keyword evidence="1" id="KW-0472">Membrane</keyword>
<dbReference type="OrthoDB" id="7391073at2"/>
<feature type="domain" description="Glycerophosphoryl diester phosphodiesterase membrane" evidence="2">
    <location>
        <begin position="148"/>
        <end position="262"/>
    </location>
</feature>
<proteinExistence type="predicted"/>
<dbReference type="RefSeq" id="WP_160752033.1">
    <property type="nucleotide sequence ID" value="NZ_WTYA01000002.1"/>
</dbReference>
<sequence>MAATKLDLNAVWDRSVRLMMANRELMLVIAGIFYFLPRVTFRLFVPPVEKALAQATSSEQAMAVFNAYSQQYWWQNLLLLVLQAAGIVAMLALFGDRSRPTVAAAMRRTGIYLLPTIGAVILFAIILSLASLTSALLGGLTGSLAVTRVLFLIMLPVIIYIATRLSLFAPVIAVDKVANPFRTLQESWQLTEGNGMKLLLYYVLLGIAFLVISWVFVQGIGLPLALLGPTPALVGGAILEGLTSAAFWIVLNASLAAIFQLLKRGPNPWPDYD</sequence>
<protein>
    <recommendedName>
        <fullName evidence="2">Glycerophosphoryl diester phosphodiesterase membrane domain-containing protein</fullName>
    </recommendedName>
</protein>
<accession>A0A845ADG6</accession>
<name>A0A845ADG6_9SPHN</name>
<feature type="transmembrane region" description="Helical" evidence="1">
    <location>
        <begin position="237"/>
        <end position="259"/>
    </location>
</feature>
<organism evidence="3 4">
    <name type="scientific">Qipengyuania algicida</name>
    <dbReference type="NCBI Taxonomy" id="1836209"/>
    <lineage>
        <taxon>Bacteria</taxon>
        <taxon>Pseudomonadati</taxon>
        <taxon>Pseudomonadota</taxon>
        <taxon>Alphaproteobacteria</taxon>
        <taxon>Sphingomonadales</taxon>
        <taxon>Erythrobacteraceae</taxon>
        <taxon>Qipengyuania</taxon>
    </lineage>
</organism>
<evidence type="ECO:0000259" key="2">
    <source>
        <dbReference type="Pfam" id="PF10110"/>
    </source>
</evidence>
<feature type="transmembrane region" description="Helical" evidence="1">
    <location>
        <begin position="25"/>
        <end position="45"/>
    </location>
</feature>
<comment type="caution">
    <text evidence="3">The sequence shown here is derived from an EMBL/GenBank/DDBJ whole genome shotgun (WGS) entry which is preliminary data.</text>
</comment>
<gene>
    <name evidence="3" type="ORF">GRI58_02660</name>
</gene>